<organism evidence="1 2">
    <name type="scientific">Portibacter lacus</name>
    <dbReference type="NCBI Taxonomy" id="1099794"/>
    <lineage>
        <taxon>Bacteria</taxon>
        <taxon>Pseudomonadati</taxon>
        <taxon>Bacteroidota</taxon>
        <taxon>Saprospiria</taxon>
        <taxon>Saprospirales</taxon>
        <taxon>Haliscomenobacteraceae</taxon>
        <taxon>Portibacter</taxon>
    </lineage>
</organism>
<accession>A0AA37WBW6</accession>
<dbReference type="AlphaFoldDB" id="A0AA37WBW6"/>
<evidence type="ECO:0000313" key="1">
    <source>
        <dbReference type="EMBL" id="GLR15791.1"/>
    </source>
</evidence>
<name>A0AA37WBW6_9BACT</name>
<sequence length="162" mass="18387">MKRGIAVLLIIFWSTFIYGQNVILGTNGFITKNPFAEESGFGIYNRMGIEVFELELGIKSFYGKLSSLEAYGISFYTFIPIYQYKKWIVLGHVEGGLSLVYNDFFGSERALQMGLGPGIKYALNDYFSFEFILEYAIFANVTTSSPLYTHVFIPTLGWSVRI</sequence>
<dbReference type="Proteomes" id="UP001156666">
    <property type="component" value="Unassembled WGS sequence"/>
</dbReference>
<keyword evidence="2" id="KW-1185">Reference proteome</keyword>
<dbReference type="EMBL" id="BSOH01000001">
    <property type="protein sequence ID" value="GLR15791.1"/>
    <property type="molecule type" value="Genomic_DNA"/>
</dbReference>
<reference evidence="1" key="1">
    <citation type="journal article" date="2014" name="Int. J. Syst. Evol. Microbiol.">
        <title>Complete genome sequence of Corynebacterium casei LMG S-19264T (=DSM 44701T), isolated from a smear-ripened cheese.</title>
        <authorList>
            <consortium name="US DOE Joint Genome Institute (JGI-PGF)"/>
            <person name="Walter F."/>
            <person name="Albersmeier A."/>
            <person name="Kalinowski J."/>
            <person name="Ruckert C."/>
        </authorList>
    </citation>
    <scope>NUCLEOTIDE SEQUENCE</scope>
    <source>
        <strain evidence="1">NBRC 108769</strain>
    </source>
</reference>
<dbReference type="RefSeq" id="WP_235294631.1">
    <property type="nucleotide sequence ID" value="NZ_BSOH01000001.1"/>
</dbReference>
<reference evidence="1" key="2">
    <citation type="submission" date="2023-01" db="EMBL/GenBank/DDBJ databases">
        <title>Draft genome sequence of Portibacter lacus strain NBRC 108769.</title>
        <authorList>
            <person name="Sun Q."/>
            <person name="Mori K."/>
        </authorList>
    </citation>
    <scope>NUCLEOTIDE SEQUENCE</scope>
    <source>
        <strain evidence="1">NBRC 108769</strain>
    </source>
</reference>
<evidence type="ECO:0000313" key="2">
    <source>
        <dbReference type="Proteomes" id="UP001156666"/>
    </source>
</evidence>
<comment type="caution">
    <text evidence="1">The sequence shown here is derived from an EMBL/GenBank/DDBJ whole genome shotgun (WGS) entry which is preliminary data.</text>
</comment>
<protein>
    <submittedName>
        <fullName evidence="1">Uncharacterized protein</fullName>
    </submittedName>
</protein>
<proteinExistence type="predicted"/>
<gene>
    <name evidence="1" type="ORF">GCM10007940_04060</name>
</gene>